<evidence type="ECO:0000313" key="1">
    <source>
        <dbReference type="EMBL" id="EGW10340.1"/>
    </source>
</evidence>
<dbReference type="AlphaFoldDB" id="G3H0K0"/>
<organism evidence="1 2">
    <name type="scientific">Cricetulus griseus</name>
    <name type="common">Chinese hamster</name>
    <name type="synonym">Cricetulus barabensis griseus</name>
    <dbReference type="NCBI Taxonomy" id="10029"/>
    <lineage>
        <taxon>Eukaryota</taxon>
        <taxon>Metazoa</taxon>
        <taxon>Chordata</taxon>
        <taxon>Craniata</taxon>
        <taxon>Vertebrata</taxon>
        <taxon>Euteleostomi</taxon>
        <taxon>Mammalia</taxon>
        <taxon>Eutheria</taxon>
        <taxon>Euarchontoglires</taxon>
        <taxon>Glires</taxon>
        <taxon>Rodentia</taxon>
        <taxon>Myomorpha</taxon>
        <taxon>Muroidea</taxon>
        <taxon>Cricetidae</taxon>
        <taxon>Cricetinae</taxon>
        <taxon>Cricetulus</taxon>
    </lineage>
</organism>
<dbReference type="Proteomes" id="UP000001075">
    <property type="component" value="Unassembled WGS sequence"/>
</dbReference>
<gene>
    <name evidence="1" type="ORF">I79_003660</name>
</gene>
<protein>
    <submittedName>
        <fullName evidence="1">Uncharacterized protein</fullName>
    </submittedName>
</protein>
<dbReference type="EMBL" id="JH000094">
    <property type="protein sequence ID" value="EGW10340.1"/>
    <property type="molecule type" value="Genomic_DNA"/>
</dbReference>
<name>G3H0K0_CRIGR</name>
<dbReference type="InParanoid" id="G3H0K0"/>
<proteinExistence type="predicted"/>
<accession>G3H0K0</accession>
<reference evidence="2" key="1">
    <citation type="journal article" date="2011" name="Nat. Biotechnol.">
        <title>The genomic sequence of the Chinese hamster ovary (CHO)-K1 cell line.</title>
        <authorList>
            <person name="Xu X."/>
            <person name="Nagarajan H."/>
            <person name="Lewis N.E."/>
            <person name="Pan S."/>
            <person name="Cai Z."/>
            <person name="Liu X."/>
            <person name="Chen W."/>
            <person name="Xie M."/>
            <person name="Wang W."/>
            <person name="Hammond S."/>
            <person name="Andersen M.R."/>
            <person name="Neff N."/>
            <person name="Passarelli B."/>
            <person name="Koh W."/>
            <person name="Fan H.C."/>
            <person name="Wang J."/>
            <person name="Gui Y."/>
            <person name="Lee K.H."/>
            <person name="Betenbaugh M.J."/>
            <person name="Quake S.R."/>
            <person name="Famili I."/>
            <person name="Palsson B.O."/>
            <person name="Wang J."/>
        </authorList>
    </citation>
    <scope>NUCLEOTIDE SEQUENCE [LARGE SCALE GENOMIC DNA]</scope>
    <source>
        <strain evidence="2">CHO K1 cell line</strain>
    </source>
</reference>
<evidence type="ECO:0000313" key="2">
    <source>
        <dbReference type="Proteomes" id="UP000001075"/>
    </source>
</evidence>
<sequence>MGLSISHARYPPPVVCLIHVLLFNTNLAAVHHVSWVLRALHSHTQESTVLPFLAAQLLAAIVFRKAGIS</sequence>